<evidence type="ECO:0000256" key="8">
    <source>
        <dbReference type="ARBA" id="ARBA00022801"/>
    </source>
</evidence>
<dbReference type="SUPFAM" id="SSF50630">
    <property type="entry name" value="Acid proteases"/>
    <property type="match status" value="1"/>
</dbReference>
<comment type="caution">
    <text evidence="18">The sequence shown here is derived from an EMBL/GenBank/DDBJ whole genome shotgun (WGS) entry which is preliminary data.</text>
</comment>
<dbReference type="InterPro" id="IPR001584">
    <property type="entry name" value="Integrase_cat-core"/>
</dbReference>
<dbReference type="InterPro" id="IPR001878">
    <property type="entry name" value="Znf_CCHC"/>
</dbReference>
<dbReference type="InterPro" id="IPR012337">
    <property type="entry name" value="RNaseH-like_sf"/>
</dbReference>
<evidence type="ECO:0000256" key="14">
    <source>
        <dbReference type="ARBA" id="ARBA00023172"/>
    </source>
</evidence>
<keyword evidence="14" id="KW-0233">DNA recombination</keyword>
<feature type="domain" description="Integrase catalytic" evidence="17">
    <location>
        <begin position="828"/>
        <end position="919"/>
    </location>
</feature>
<keyword evidence="10" id="KW-0229">DNA integration</keyword>
<reference evidence="18" key="1">
    <citation type="journal article" date="2019" name="Sci. Rep.">
        <title>Draft genome of Tanacetum cinerariifolium, the natural source of mosquito coil.</title>
        <authorList>
            <person name="Yamashiro T."/>
            <person name="Shiraishi A."/>
            <person name="Satake H."/>
            <person name="Nakayama K."/>
        </authorList>
    </citation>
    <scope>NUCLEOTIDE SEQUENCE</scope>
</reference>
<keyword evidence="1" id="KW-0645">Protease</keyword>
<evidence type="ECO:0000256" key="11">
    <source>
        <dbReference type="ARBA" id="ARBA00022918"/>
    </source>
</evidence>
<sequence length="1124" mass="129446">MTDAAIKARIAQDVADALAKYEAHKSSGNGDDSHHFRSGRRTKRATRECTYSDFLKYQPFNFKGTEGVVGLTQWFERMESVFHISNCTVGNQVKYATCTSLGNALTWWNSHVKIVKGIVVVSYTQRFHEFALLCGRMFLEVNNEVEKYTGGLPDMIQGSVMASKPKKMKDAIEFATKLMHQKICTFADRQAKNKGSLMKTQKNNQNQQQPFKKQNVARAYIAGPGEKKVYGRSRPLCPKCNYHHEGQCAPRVVTCFECGVQGHYKKDCLKLKNKNQGNQAGNGNAQARAYAMGTAGTNSNSNVVTGMFLLNNRYALILFDTGADRSFISTAFSSLLNIIPTTLDHGYDVELADEKIIRVNTIIRGCTLNFINHLFNIDLMPIELGSFNLIIGIDWLTKYHAVIVYDEKIICIPFGNEVLIVHGNESNNGHEFQLNIISCTKTQKYLLKGRHVFLAHITTKKAEDKLKEKRLKDVIIIRDVLFLEDLSGIPPARQVEFQILIPSVAPVVWAPYQLTLSEMKELSNQLQEFFDKGFIRPDSSPWGATVLFFKKKIDDLFDQLQGSSVYSKIDLRSGYHHLRVHEEDILKTAFKTRYSHYEFQVMPFGLTNASAVFMELMNWVCKQYLDKFVIVFIDDILIYSKSKQEHDEHLMLILELLKKEEFDYDCKIRYHLRKENVVAGALSINEQIKPLRVRALVMTIGLDLPKQILNAQIEAMKPENFKAEYVRGMIKKGKLDNPKQERLEPRIDETLYLRNRNKMYHDMKKLYWWPNMKADIATYVSKCLTCLKVKAEHQKPSGLLVQPEIPQWKWDNITIDFISKLSKTSVLIICNRNGRFTSTFLRSFHKAFGTRLDMSTAYHSQTKGESERTIQTLEDMLCACVIDFGNGWVRHLPLIEFSYTNSYHTSIRHAPFEALYGRKCRSPVCWAEVEDAQLTRPKIIHETTEKIMQIKSRIQAARGRQKSYADVRRKPLEFQVGDKVMLKVSPWKGVICFSKRGELNPRYIRTFKVLEKIRPVAYKLELPQQLSRVHSTFYVSNLKKCLSDEPLAIPLDELHIDDKLHCTEEPVKIMDREVKRLKQGRIPIIKVRCNSRRGPEFTWEREDQFRKKYPHLFTKTAPSTSVTS</sequence>
<dbReference type="Pfam" id="PF24626">
    <property type="entry name" value="SH3_Tf2-1"/>
    <property type="match status" value="1"/>
</dbReference>
<dbReference type="Pfam" id="PF17921">
    <property type="entry name" value="Integrase_H2C2"/>
    <property type="match status" value="1"/>
</dbReference>
<keyword evidence="3" id="KW-0548">Nucleotidyltransferase</keyword>
<dbReference type="InterPro" id="IPR043502">
    <property type="entry name" value="DNA/RNA_pol_sf"/>
</dbReference>
<dbReference type="InterPro" id="IPR041588">
    <property type="entry name" value="Integrase_H2C2"/>
</dbReference>
<evidence type="ECO:0000259" key="16">
    <source>
        <dbReference type="PROSITE" id="PS50158"/>
    </source>
</evidence>
<dbReference type="Gene3D" id="3.30.420.10">
    <property type="entry name" value="Ribonuclease H-like superfamily/Ribonuclease H"/>
    <property type="match status" value="1"/>
</dbReference>
<protein>
    <submittedName>
        <fullName evidence="18">Putative reverse transcriptase domain-containing protein</fullName>
    </submittedName>
</protein>
<gene>
    <name evidence="18" type="ORF">Tci_013274</name>
</gene>
<dbReference type="InterPro" id="IPR050951">
    <property type="entry name" value="Retrovirus_Pol_polyprotein"/>
</dbReference>
<dbReference type="Gene3D" id="1.10.340.70">
    <property type="match status" value="1"/>
</dbReference>
<dbReference type="GO" id="GO:0003964">
    <property type="term" value="F:RNA-directed DNA polymerase activity"/>
    <property type="evidence" value="ECO:0007669"/>
    <property type="project" value="UniProtKB-KW"/>
</dbReference>
<dbReference type="GO" id="GO:0004190">
    <property type="term" value="F:aspartic-type endopeptidase activity"/>
    <property type="evidence" value="ECO:0007669"/>
    <property type="project" value="UniProtKB-KW"/>
</dbReference>
<evidence type="ECO:0000256" key="13">
    <source>
        <dbReference type="ARBA" id="ARBA00023125"/>
    </source>
</evidence>
<dbReference type="InterPro" id="IPR000477">
    <property type="entry name" value="RT_dom"/>
</dbReference>
<name>A0A6L2JWE2_TANCI</name>
<evidence type="ECO:0000256" key="15">
    <source>
        <dbReference type="PROSITE-ProRule" id="PRU00047"/>
    </source>
</evidence>
<dbReference type="Gene3D" id="2.40.70.10">
    <property type="entry name" value="Acid Proteases"/>
    <property type="match status" value="1"/>
</dbReference>
<evidence type="ECO:0000256" key="4">
    <source>
        <dbReference type="ARBA" id="ARBA00022722"/>
    </source>
</evidence>
<keyword evidence="15" id="KW-0863">Zinc-finger</keyword>
<dbReference type="Pfam" id="PF08284">
    <property type="entry name" value="RVP_2"/>
    <property type="match status" value="1"/>
</dbReference>
<evidence type="ECO:0000256" key="2">
    <source>
        <dbReference type="ARBA" id="ARBA00022679"/>
    </source>
</evidence>
<dbReference type="InterPro" id="IPR001969">
    <property type="entry name" value="Aspartic_peptidase_AS"/>
</dbReference>
<keyword evidence="11 18" id="KW-0695">RNA-directed DNA polymerase</keyword>
<dbReference type="InterPro" id="IPR056924">
    <property type="entry name" value="SH3_Tf2-1"/>
</dbReference>
<dbReference type="CDD" id="cd00303">
    <property type="entry name" value="retropepsin_like"/>
    <property type="match status" value="1"/>
</dbReference>
<organism evidence="18">
    <name type="scientific">Tanacetum cinerariifolium</name>
    <name type="common">Dalmatian daisy</name>
    <name type="synonym">Chrysanthemum cinerariifolium</name>
    <dbReference type="NCBI Taxonomy" id="118510"/>
    <lineage>
        <taxon>Eukaryota</taxon>
        <taxon>Viridiplantae</taxon>
        <taxon>Streptophyta</taxon>
        <taxon>Embryophyta</taxon>
        <taxon>Tracheophyta</taxon>
        <taxon>Spermatophyta</taxon>
        <taxon>Magnoliopsida</taxon>
        <taxon>eudicotyledons</taxon>
        <taxon>Gunneridae</taxon>
        <taxon>Pentapetalae</taxon>
        <taxon>asterids</taxon>
        <taxon>campanulids</taxon>
        <taxon>Asterales</taxon>
        <taxon>Asteraceae</taxon>
        <taxon>Asteroideae</taxon>
        <taxon>Anthemideae</taxon>
        <taxon>Anthemidinae</taxon>
        <taxon>Tanacetum</taxon>
    </lineage>
</organism>
<dbReference type="GO" id="GO:0006310">
    <property type="term" value="P:DNA recombination"/>
    <property type="evidence" value="ECO:0007669"/>
    <property type="project" value="UniProtKB-KW"/>
</dbReference>
<keyword evidence="15" id="KW-0862">Zinc</keyword>
<dbReference type="EMBL" id="BKCJ010001419">
    <property type="protein sequence ID" value="GEU41296.1"/>
    <property type="molecule type" value="Genomic_DNA"/>
</dbReference>
<feature type="domain" description="CCHC-type" evidence="16">
    <location>
        <begin position="255"/>
        <end position="268"/>
    </location>
</feature>
<dbReference type="InterPro" id="IPR036397">
    <property type="entry name" value="RNaseH_sf"/>
</dbReference>
<dbReference type="PROSITE" id="PS50158">
    <property type="entry name" value="ZF_CCHC"/>
    <property type="match status" value="1"/>
</dbReference>
<dbReference type="PROSITE" id="PS00141">
    <property type="entry name" value="ASP_PROTEASE"/>
    <property type="match status" value="1"/>
</dbReference>
<keyword evidence="9" id="KW-0460">Magnesium</keyword>
<keyword evidence="5" id="KW-0479">Metal-binding</keyword>
<dbReference type="InterPro" id="IPR043128">
    <property type="entry name" value="Rev_trsase/Diguanyl_cyclase"/>
</dbReference>
<keyword evidence="8" id="KW-0378">Hydrolase</keyword>
<evidence type="ECO:0000256" key="1">
    <source>
        <dbReference type="ARBA" id="ARBA00022670"/>
    </source>
</evidence>
<accession>A0A6L2JWE2</accession>
<dbReference type="InterPro" id="IPR021109">
    <property type="entry name" value="Peptidase_aspartic_dom_sf"/>
</dbReference>
<dbReference type="Gene3D" id="3.10.10.10">
    <property type="entry name" value="HIV Type 1 Reverse Transcriptase, subunit A, domain 1"/>
    <property type="match status" value="2"/>
</dbReference>
<dbReference type="SUPFAM" id="SSF56672">
    <property type="entry name" value="DNA/RNA polymerases"/>
    <property type="match status" value="1"/>
</dbReference>
<evidence type="ECO:0000256" key="5">
    <source>
        <dbReference type="ARBA" id="ARBA00022723"/>
    </source>
</evidence>
<evidence type="ECO:0000256" key="6">
    <source>
        <dbReference type="ARBA" id="ARBA00022750"/>
    </source>
</evidence>
<evidence type="ECO:0000256" key="10">
    <source>
        <dbReference type="ARBA" id="ARBA00022908"/>
    </source>
</evidence>
<evidence type="ECO:0000313" key="18">
    <source>
        <dbReference type="EMBL" id="GEU41296.1"/>
    </source>
</evidence>
<dbReference type="GO" id="GO:0008270">
    <property type="term" value="F:zinc ion binding"/>
    <property type="evidence" value="ECO:0007669"/>
    <property type="project" value="UniProtKB-KW"/>
</dbReference>
<keyword evidence="6" id="KW-0064">Aspartyl protease</keyword>
<dbReference type="AlphaFoldDB" id="A0A6L2JWE2"/>
<keyword evidence="2" id="KW-0808">Transferase</keyword>
<dbReference type="Pfam" id="PF00078">
    <property type="entry name" value="RVT_1"/>
    <property type="match status" value="1"/>
</dbReference>
<dbReference type="GO" id="GO:0004519">
    <property type="term" value="F:endonuclease activity"/>
    <property type="evidence" value="ECO:0007669"/>
    <property type="project" value="UniProtKB-KW"/>
</dbReference>
<dbReference type="SUPFAM" id="SSF53098">
    <property type="entry name" value="Ribonuclease H-like"/>
    <property type="match status" value="1"/>
</dbReference>
<evidence type="ECO:0000256" key="7">
    <source>
        <dbReference type="ARBA" id="ARBA00022759"/>
    </source>
</evidence>
<keyword evidence="4" id="KW-0540">Nuclease</keyword>
<dbReference type="PANTHER" id="PTHR37984:SF5">
    <property type="entry name" value="PROTEIN NYNRIN-LIKE"/>
    <property type="match status" value="1"/>
</dbReference>
<evidence type="ECO:0000256" key="3">
    <source>
        <dbReference type="ARBA" id="ARBA00022695"/>
    </source>
</evidence>
<dbReference type="GO" id="GO:0006508">
    <property type="term" value="P:proteolysis"/>
    <property type="evidence" value="ECO:0007669"/>
    <property type="project" value="UniProtKB-KW"/>
</dbReference>
<dbReference type="PROSITE" id="PS50994">
    <property type="entry name" value="INTEGRASE"/>
    <property type="match status" value="1"/>
</dbReference>
<proteinExistence type="predicted"/>
<evidence type="ECO:0000256" key="12">
    <source>
        <dbReference type="ARBA" id="ARBA00022932"/>
    </source>
</evidence>
<dbReference type="Gene3D" id="3.30.70.270">
    <property type="match status" value="1"/>
</dbReference>
<evidence type="ECO:0000259" key="17">
    <source>
        <dbReference type="PROSITE" id="PS50994"/>
    </source>
</evidence>
<keyword evidence="13" id="KW-0238">DNA-binding</keyword>
<dbReference type="PANTHER" id="PTHR37984">
    <property type="entry name" value="PROTEIN CBG26694"/>
    <property type="match status" value="1"/>
</dbReference>
<dbReference type="GO" id="GO:0003677">
    <property type="term" value="F:DNA binding"/>
    <property type="evidence" value="ECO:0007669"/>
    <property type="project" value="UniProtKB-KW"/>
</dbReference>
<evidence type="ECO:0000256" key="9">
    <source>
        <dbReference type="ARBA" id="ARBA00022842"/>
    </source>
</evidence>
<keyword evidence="7" id="KW-0255">Endonuclease</keyword>
<keyword evidence="12" id="KW-0239">DNA-directed DNA polymerase</keyword>
<dbReference type="CDD" id="cd01647">
    <property type="entry name" value="RT_LTR"/>
    <property type="match status" value="1"/>
</dbReference>
<dbReference type="GO" id="GO:0003887">
    <property type="term" value="F:DNA-directed DNA polymerase activity"/>
    <property type="evidence" value="ECO:0007669"/>
    <property type="project" value="UniProtKB-KW"/>
</dbReference>
<dbReference type="GO" id="GO:0015074">
    <property type="term" value="P:DNA integration"/>
    <property type="evidence" value="ECO:0007669"/>
    <property type="project" value="UniProtKB-KW"/>
</dbReference>